<dbReference type="EMBL" id="CAJNOG010000143">
    <property type="protein sequence ID" value="CAF1003152.1"/>
    <property type="molecule type" value="Genomic_DNA"/>
</dbReference>
<accession>A0A814GYF7</accession>
<sequence>MIKTSHPHLSVLNMVSILLLLFTIANCNNNNNNDDQLEAILLGNRPIHTTEQLYDLLNQANLSDEDTDIIVRDSFKPYPARRASFHAMRGKRRAILP</sequence>
<protein>
    <submittedName>
        <fullName evidence="2">Uncharacterized protein</fullName>
    </submittedName>
</protein>
<organism evidence="2 6">
    <name type="scientific">Adineta steineri</name>
    <dbReference type="NCBI Taxonomy" id="433720"/>
    <lineage>
        <taxon>Eukaryota</taxon>
        <taxon>Metazoa</taxon>
        <taxon>Spiralia</taxon>
        <taxon>Gnathifera</taxon>
        <taxon>Rotifera</taxon>
        <taxon>Eurotatoria</taxon>
        <taxon>Bdelloidea</taxon>
        <taxon>Adinetida</taxon>
        <taxon>Adinetidae</taxon>
        <taxon>Adineta</taxon>
    </lineage>
</organism>
<evidence type="ECO:0000313" key="4">
    <source>
        <dbReference type="EMBL" id="CAF3767358.1"/>
    </source>
</evidence>
<gene>
    <name evidence="2" type="ORF">JYZ213_LOCUS16112</name>
    <name evidence="4" type="ORF">OKA104_LOCUS16608</name>
    <name evidence="5" type="ORF">OXD698_LOCUS25215</name>
    <name evidence="3" type="ORF">VCS650_LOCUS15173</name>
</gene>
<feature type="signal peptide" evidence="1">
    <location>
        <begin position="1"/>
        <end position="27"/>
    </location>
</feature>
<keyword evidence="1" id="KW-0732">Signal</keyword>
<dbReference type="EMBL" id="CAJOAY010000959">
    <property type="protein sequence ID" value="CAF3767358.1"/>
    <property type="molecule type" value="Genomic_DNA"/>
</dbReference>
<proteinExistence type="predicted"/>
<dbReference type="EMBL" id="CAJNON010000130">
    <property type="protein sequence ID" value="CAF1009311.1"/>
    <property type="molecule type" value="Genomic_DNA"/>
</dbReference>
<evidence type="ECO:0000313" key="2">
    <source>
        <dbReference type="EMBL" id="CAF1003152.1"/>
    </source>
</evidence>
<dbReference type="Proteomes" id="UP000663891">
    <property type="component" value="Unassembled WGS sequence"/>
</dbReference>
<feature type="chain" id="PRO_5036410165" evidence="1">
    <location>
        <begin position="28"/>
        <end position="97"/>
    </location>
</feature>
<dbReference type="Proteomes" id="UP000663845">
    <property type="component" value="Unassembled WGS sequence"/>
</dbReference>
<dbReference type="EMBL" id="CAJOAZ010002391">
    <property type="protein sequence ID" value="CAF3924566.1"/>
    <property type="molecule type" value="Genomic_DNA"/>
</dbReference>
<reference evidence="2" key="1">
    <citation type="submission" date="2021-02" db="EMBL/GenBank/DDBJ databases">
        <authorList>
            <person name="Nowell W R."/>
        </authorList>
    </citation>
    <scope>NUCLEOTIDE SEQUENCE</scope>
</reference>
<dbReference type="Proteomes" id="UP000663844">
    <property type="component" value="Unassembled WGS sequence"/>
</dbReference>
<name>A0A814GYF7_9BILA</name>
<dbReference type="Proteomes" id="UP000663881">
    <property type="component" value="Unassembled WGS sequence"/>
</dbReference>
<comment type="caution">
    <text evidence="2">The sequence shown here is derived from an EMBL/GenBank/DDBJ whole genome shotgun (WGS) entry which is preliminary data.</text>
</comment>
<dbReference type="AlphaFoldDB" id="A0A814GYF7"/>
<evidence type="ECO:0000313" key="6">
    <source>
        <dbReference type="Proteomes" id="UP000663845"/>
    </source>
</evidence>
<evidence type="ECO:0000313" key="3">
    <source>
        <dbReference type="EMBL" id="CAF1009311.1"/>
    </source>
</evidence>
<dbReference type="OrthoDB" id="10051665at2759"/>
<evidence type="ECO:0000313" key="5">
    <source>
        <dbReference type="EMBL" id="CAF3924566.1"/>
    </source>
</evidence>
<evidence type="ECO:0000256" key="1">
    <source>
        <dbReference type="SAM" id="SignalP"/>
    </source>
</evidence>